<name>A0A9P3AL53_PSEA0</name>
<gene>
    <name evidence="2" type="ORF">PSE10A_58520</name>
</gene>
<accession>A0A9P3AL53</accession>
<evidence type="ECO:0000256" key="1">
    <source>
        <dbReference type="SAM" id="MobiDB-lite"/>
    </source>
</evidence>
<evidence type="ECO:0000313" key="2">
    <source>
        <dbReference type="EMBL" id="GFZ63341.1"/>
    </source>
</evidence>
<evidence type="ECO:0000313" key="3">
    <source>
        <dbReference type="Proteomes" id="UP000630864"/>
    </source>
</evidence>
<comment type="caution">
    <text evidence="2">The sequence shown here is derived from an EMBL/GenBank/DDBJ whole genome shotgun (WGS) entry which is preliminary data.</text>
</comment>
<dbReference type="EMBL" id="BMZW01000091">
    <property type="protein sequence ID" value="GFZ63341.1"/>
    <property type="molecule type" value="Genomic_DNA"/>
</dbReference>
<feature type="region of interest" description="Disordered" evidence="1">
    <location>
        <begin position="28"/>
        <end position="49"/>
    </location>
</feature>
<sequence length="85" mass="8982">MHIVKHLSNGYFPVHVALINAEGEGKSPVNGKAVSGGVPIPGSNDTTGRQGVADMLIVTPRLSLTGVKPLDFGQLRPKRVILMPE</sequence>
<proteinExistence type="predicted"/>
<reference evidence="2" key="1">
    <citation type="submission" date="2020-09" db="EMBL/GenBank/DDBJ databases">
        <title>Pseudomonas syringae pv. eriobotryae genome sequence causing loquat canker disease.</title>
        <authorList>
            <person name="Fukuda S."/>
            <person name="Tashiro H."/>
            <person name="Nagano Y."/>
        </authorList>
    </citation>
    <scope>NUCLEOTIDE SEQUENCE</scope>
    <source>
        <strain evidence="2">AM001</strain>
    </source>
</reference>
<protein>
    <submittedName>
        <fullName evidence="2">Uncharacterized protein</fullName>
    </submittedName>
</protein>
<dbReference type="AlphaFoldDB" id="A0A9P3AL53"/>
<organism evidence="2 3">
    <name type="scientific">Pseudomonas amygdali pv. eriobotryae</name>
    <dbReference type="NCBI Taxonomy" id="129137"/>
    <lineage>
        <taxon>Bacteria</taxon>
        <taxon>Pseudomonadati</taxon>
        <taxon>Pseudomonadota</taxon>
        <taxon>Gammaproteobacteria</taxon>
        <taxon>Pseudomonadales</taxon>
        <taxon>Pseudomonadaceae</taxon>
        <taxon>Pseudomonas</taxon>
        <taxon>Pseudomonas amygdali</taxon>
    </lineage>
</organism>
<dbReference type="Proteomes" id="UP000630864">
    <property type="component" value="Unassembled WGS sequence"/>
</dbReference>